<dbReference type="AlphaFoldDB" id="A0AAJ2PM23"/>
<protein>
    <submittedName>
        <fullName evidence="2">Uncharacterized protein</fullName>
    </submittedName>
</protein>
<dbReference type="EMBL" id="JARAWN010000034">
    <property type="protein sequence ID" value="MDX3129844.1"/>
    <property type="molecule type" value="Genomic_DNA"/>
</dbReference>
<proteinExistence type="predicted"/>
<evidence type="ECO:0000313" key="2">
    <source>
        <dbReference type="EMBL" id="MDX3129844.1"/>
    </source>
</evidence>
<sequence length="92" mass="9687">MPLPPTVLAATTFTAPAALHRPHFRQNAEPALAQASARPTTAGPIVQMLWAVPPKPVGRPCDRDAPPTTTPPPTSAPAAEESPVRSPVDRLR</sequence>
<gene>
    <name evidence="2" type="ORF">PV367_08540</name>
</gene>
<accession>A0AAJ2PM23</accession>
<organism evidence="2 3">
    <name type="scientific">Streptomyces europaeiscabiei</name>
    <dbReference type="NCBI Taxonomy" id="146819"/>
    <lineage>
        <taxon>Bacteria</taxon>
        <taxon>Bacillati</taxon>
        <taxon>Actinomycetota</taxon>
        <taxon>Actinomycetes</taxon>
        <taxon>Kitasatosporales</taxon>
        <taxon>Streptomycetaceae</taxon>
        <taxon>Streptomyces</taxon>
    </lineage>
</organism>
<name>A0AAJ2PM23_9ACTN</name>
<dbReference type="RefSeq" id="WP_051948667.1">
    <property type="nucleotide sequence ID" value="NZ_JARAWN010000034.1"/>
</dbReference>
<evidence type="ECO:0000256" key="1">
    <source>
        <dbReference type="SAM" id="MobiDB-lite"/>
    </source>
</evidence>
<dbReference type="Proteomes" id="UP001273589">
    <property type="component" value="Unassembled WGS sequence"/>
</dbReference>
<comment type="caution">
    <text evidence="2">The sequence shown here is derived from an EMBL/GenBank/DDBJ whole genome shotgun (WGS) entry which is preliminary data.</text>
</comment>
<feature type="region of interest" description="Disordered" evidence="1">
    <location>
        <begin position="53"/>
        <end position="92"/>
    </location>
</feature>
<evidence type="ECO:0000313" key="3">
    <source>
        <dbReference type="Proteomes" id="UP001273589"/>
    </source>
</evidence>
<reference evidence="2" key="1">
    <citation type="journal article" date="2023" name="Microb. Genom.">
        <title>Mesoterricola silvestris gen. nov., sp. nov., Mesoterricola sediminis sp. nov., Geothrix oryzae sp. nov., Geothrix edaphica sp. nov., Geothrix rubra sp. nov., and Geothrix limicola sp. nov., six novel members of Acidobacteriota isolated from soils.</title>
        <authorList>
            <person name="Weisberg A.J."/>
            <person name="Pearce E."/>
            <person name="Kramer C.G."/>
            <person name="Chang J.H."/>
            <person name="Clarke C.R."/>
        </authorList>
    </citation>
    <scope>NUCLEOTIDE SEQUENCE</scope>
    <source>
        <strain evidence="2">ND06-05F</strain>
    </source>
</reference>